<evidence type="ECO:0000313" key="1">
    <source>
        <dbReference type="EMBL" id="CAD0206895.1"/>
    </source>
</evidence>
<reference evidence="1" key="1">
    <citation type="submission" date="2021-12" db="EMBL/GenBank/DDBJ databases">
        <authorList>
            <person name="King R."/>
        </authorList>
    </citation>
    <scope>NUCLEOTIDE SEQUENCE</scope>
</reference>
<evidence type="ECO:0000313" key="2">
    <source>
        <dbReference type="Proteomes" id="UP001154114"/>
    </source>
</evidence>
<gene>
    <name evidence="1" type="ORF">CINC_LOCUS9876</name>
</gene>
<protein>
    <submittedName>
        <fullName evidence="1">Uncharacterized protein</fullName>
    </submittedName>
</protein>
<proteinExistence type="predicted"/>
<name>A0A9N8Q2K3_CHRIL</name>
<dbReference type="Proteomes" id="UP001154114">
    <property type="component" value="Chromosome 30"/>
</dbReference>
<sequence>MHVSRLLRLAVRAQQHHEERVVFTGLIHMVGPALVLSDDEILFLLRQLLDAPKYERVRFLVVHALYIVAQAMVPQHGAVLARHVGRLLSALLQEFRVSHEGLLNGINNLLRHTIALTFEHVTSISIVGLPADEAKVFLIHSAEHTGGHVFEAPVEQDLFPVWTY</sequence>
<dbReference type="AlphaFoldDB" id="A0A9N8Q2K3"/>
<accession>A0A9N8Q2K3</accession>
<dbReference type="EMBL" id="LR824033">
    <property type="protein sequence ID" value="CAD0206895.1"/>
    <property type="molecule type" value="Genomic_DNA"/>
</dbReference>
<keyword evidence="2" id="KW-1185">Reference proteome</keyword>
<organism evidence="1 2">
    <name type="scientific">Chrysodeixis includens</name>
    <name type="common">Soybean looper</name>
    <name type="synonym">Pseudoplusia includens</name>
    <dbReference type="NCBI Taxonomy" id="689277"/>
    <lineage>
        <taxon>Eukaryota</taxon>
        <taxon>Metazoa</taxon>
        <taxon>Ecdysozoa</taxon>
        <taxon>Arthropoda</taxon>
        <taxon>Hexapoda</taxon>
        <taxon>Insecta</taxon>
        <taxon>Pterygota</taxon>
        <taxon>Neoptera</taxon>
        <taxon>Endopterygota</taxon>
        <taxon>Lepidoptera</taxon>
        <taxon>Glossata</taxon>
        <taxon>Ditrysia</taxon>
        <taxon>Noctuoidea</taxon>
        <taxon>Noctuidae</taxon>
        <taxon>Plusiinae</taxon>
        <taxon>Chrysodeixis</taxon>
    </lineage>
</organism>